<evidence type="ECO:0000256" key="3">
    <source>
        <dbReference type="ARBA" id="ARBA00022692"/>
    </source>
</evidence>
<feature type="transmembrane region" description="Helical" evidence="8">
    <location>
        <begin position="182"/>
        <end position="204"/>
    </location>
</feature>
<evidence type="ECO:0000259" key="10">
    <source>
        <dbReference type="PROSITE" id="PS50929"/>
    </source>
</evidence>
<feature type="transmembrane region" description="Helical" evidence="8">
    <location>
        <begin position="268"/>
        <end position="290"/>
    </location>
</feature>
<dbReference type="PANTHER" id="PTHR43394">
    <property type="entry name" value="ATP-DEPENDENT PERMEASE MDL1, MITOCHONDRIAL"/>
    <property type="match status" value="1"/>
</dbReference>
<evidence type="ECO:0000313" key="12">
    <source>
        <dbReference type="Proteomes" id="UP001470230"/>
    </source>
</evidence>
<dbReference type="InterPro" id="IPR039421">
    <property type="entry name" value="Type_1_exporter"/>
</dbReference>
<dbReference type="Pfam" id="PF00005">
    <property type="entry name" value="ABC_tran"/>
    <property type="match status" value="1"/>
</dbReference>
<feature type="transmembrane region" description="Helical" evidence="8">
    <location>
        <begin position="302"/>
        <end position="323"/>
    </location>
</feature>
<dbReference type="SMART" id="SM00382">
    <property type="entry name" value="AAA"/>
    <property type="match status" value="1"/>
</dbReference>
<dbReference type="Pfam" id="PF00664">
    <property type="entry name" value="ABC_membrane"/>
    <property type="match status" value="1"/>
</dbReference>
<keyword evidence="4" id="KW-0547">Nucleotide-binding</keyword>
<dbReference type="PROSITE" id="PS00211">
    <property type="entry name" value="ABC_TRANSPORTER_1"/>
    <property type="match status" value="1"/>
</dbReference>
<dbReference type="InterPro" id="IPR003593">
    <property type="entry name" value="AAA+_ATPase"/>
</dbReference>
<evidence type="ECO:0000256" key="4">
    <source>
        <dbReference type="ARBA" id="ARBA00022741"/>
    </source>
</evidence>
<dbReference type="PROSITE" id="PS50929">
    <property type="entry name" value="ABC_TM1F"/>
    <property type="match status" value="1"/>
</dbReference>
<dbReference type="SUPFAM" id="SSF90123">
    <property type="entry name" value="ABC transporter transmembrane region"/>
    <property type="match status" value="1"/>
</dbReference>
<feature type="transmembrane region" description="Helical" evidence="8">
    <location>
        <begin position="86"/>
        <end position="107"/>
    </location>
</feature>
<dbReference type="SUPFAM" id="SSF52540">
    <property type="entry name" value="P-loop containing nucleoside triphosphate hydrolases"/>
    <property type="match status" value="1"/>
</dbReference>
<dbReference type="Gene3D" id="1.20.1560.10">
    <property type="entry name" value="ABC transporter type 1, transmembrane domain"/>
    <property type="match status" value="1"/>
</dbReference>
<comment type="similarity">
    <text evidence="2">Belongs to the ABC transporter superfamily. ABCB family. Multidrug resistance exporter (TC 3.A.1.201) subfamily.</text>
</comment>
<feature type="domain" description="ABC transporter" evidence="9">
    <location>
        <begin position="365"/>
        <end position="598"/>
    </location>
</feature>
<dbReference type="CDD" id="cd18577">
    <property type="entry name" value="ABC_6TM_Pgp_ABCB1_D1_like"/>
    <property type="match status" value="1"/>
</dbReference>
<dbReference type="InterPro" id="IPR036640">
    <property type="entry name" value="ABC1_TM_sf"/>
</dbReference>
<evidence type="ECO:0008006" key="13">
    <source>
        <dbReference type="Google" id="ProtNLM"/>
    </source>
</evidence>
<feature type="transmembrane region" description="Helical" evidence="8">
    <location>
        <begin position="158"/>
        <end position="176"/>
    </location>
</feature>
<keyword evidence="6 8" id="KW-1133">Transmembrane helix</keyword>
<dbReference type="Proteomes" id="UP001470230">
    <property type="component" value="Unassembled WGS sequence"/>
</dbReference>
<dbReference type="InterPro" id="IPR011527">
    <property type="entry name" value="ABC1_TM_dom"/>
</dbReference>
<evidence type="ECO:0000256" key="2">
    <source>
        <dbReference type="ARBA" id="ARBA00007577"/>
    </source>
</evidence>
<evidence type="ECO:0000256" key="6">
    <source>
        <dbReference type="ARBA" id="ARBA00022989"/>
    </source>
</evidence>
<comment type="caution">
    <text evidence="11">The sequence shown here is derived from an EMBL/GenBank/DDBJ whole genome shotgun (WGS) entry which is preliminary data.</text>
</comment>
<dbReference type="InterPro" id="IPR017871">
    <property type="entry name" value="ABC_transporter-like_CS"/>
</dbReference>
<comment type="subcellular location">
    <subcellularLocation>
        <location evidence="1">Membrane</location>
        <topology evidence="1">Multi-pass membrane protein</topology>
    </subcellularLocation>
</comment>
<evidence type="ECO:0000259" key="9">
    <source>
        <dbReference type="PROSITE" id="PS50893"/>
    </source>
</evidence>
<keyword evidence="7 8" id="KW-0472">Membrane</keyword>
<dbReference type="InterPro" id="IPR003439">
    <property type="entry name" value="ABC_transporter-like_ATP-bd"/>
</dbReference>
<feature type="domain" description="ABC transmembrane type-1" evidence="10">
    <location>
        <begin position="42"/>
        <end position="328"/>
    </location>
</feature>
<evidence type="ECO:0000256" key="7">
    <source>
        <dbReference type="ARBA" id="ARBA00023136"/>
    </source>
</evidence>
<gene>
    <name evidence="11" type="ORF">M9Y10_037388</name>
</gene>
<dbReference type="Gene3D" id="3.40.50.300">
    <property type="entry name" value="P-loop containing nucleotide triphosphate hydrolases"/>
    <property type="match status" value="1"/>
</dbReference>
<feature type="transmembrane region" description="Helical" evidence="8">
    <location>
        <begin position="39"/>
        <end position="62"/>
    </location>
</feature>
<keyword evidence="12" id="KW-1185">Reference proteome</keyword>
<organism evidence="11 12">
    <name type="scientific">Tritrichomonas musculus</name>
    <dbReference type="NCBI Taxonomy" id="1915356"/>
    <lineage>
        <taxon>Eukaryota</taxon>
        <taxon>Metamonada</taxon>
        <taxon>Parabasalia</taxon>
        <taxon>Tritrichomonadida</taxon>
        <taxon>Tritrichomonadidae</taxon>
        <taxon>Tritrichomonas</taxon>
    </lineage>
</organism>
<evidence type="ECO:0000256" key="5">
    <source>
        <dbReference type="ARBA" id="ARBA00022840"/>
    </source>
</evidence>
<dbReference type="PROSITE" id="PS50893">
    <property type="entry name" value="ABC_TRANSPORTER_2"/>
    <property type="match status" value="1"/>
</dbReference>
<name>A0ABR2GSE6_9EUKA</name>
<sequence>MPPQQTINFGKKGSGDSDTNFELKGNEFGRSIKLITKKWAFVFGMIFTVAAGASPLLMNIVMGDMMTTMTNGTDFLSEIKKLCLKLLYIVLSMTAANAIAIGFRLYINPTYLIDLRTDMMRSLMEQEVAFYDDVPAGVLIGRLSEDITLMREVYIEKFYTVVQYCAQAIAGLILAFCTVWRVALAVFPAVPLAAVVYLIGNFFINKLWIQYNDCSSDCSSKAEEVISQFRTVKSFDNELHEANLYAKSLAGVESVFNKTSICSGLKDGFISILIWGMTAGLMYYTCYLIVRKPYLGTESGDMMVLMMSMMLGTMGISQSLAMYDDFEKCKISAAKVLDIIERKPEVDRHHGANTINGNHQVVGKVEFRDVSFRYKSRDEYAVNHLSFVINAGETVALVGESGCGKSTTLQLLQRFYEIEKGKILVDDVDIRTLSPIFLRSQIAIVPQGPVLFSMAIKDNIRYGRPKASDSEVADAARTGNAHNFIMELPQNYDTIVQQTSLSGGQKQRICISRAILLNCPILLLDEATAALDTESEQLVQQSLETCRRGKTAIVVAHRLATVMNSDRILVFKEGKIHESGTHQELIQKGGIYADLVKFQLE</sequence>
<dbReference type="CDD" id="cd03249">
    <property type="entry name" value="ABC_MTABC3_MDL1_MDL2"/>
    <property type="match status" value="1"/>
</dbReference>
<reference evidence="11 12" key="1">
    <citation type="submission" date="2024-04" db="EMBL/GenBank/DDBJ databases">
        <title>Tritrichomonas musculus Genome.</title>
        <authorList>
            <person name="Alves-Ferreira E."/>
            <person name="Grigg M."/>
            <person name="Lorenzi H."/>
            <person name="Galac M."/>
        </authorList>
    </citation>
    <scope>NUCLEOTIDE SEQUENCE [LARGE SCALE GENOMIC DNA]</scope>
    <source>
        <strain evidence="11 12">EAF2021</strain>
    </source>
</reference>
<dbReference type="InterPro" id="IPR027417">
    <property type="entry name" value="P-loop_NTPase"/>
</dbReference>
<keyword evidence="3 8" id="KW-0812">Transmembrane</keyword>
<protein>
    <recommendedName>
        <fullName evidence="13">ABC transporter family protein</fullName>
    </recommendedName>
</protein>
<evidence type="ECO:0000313" key="11">
    <source>
        <dbReference type="EMBL" id="KAK8836863.1"/>
    </source>
</evidence>
<proteinExistence type="inferred from homology"/>
<evidence type="ECO:0000256" key="8">
    <source>
        <dbReference type="SAM" id="Phobius"/>
    </source>
</evidence>
<dbReference type="EMBL" id="JAPFFF010000063">
    <property type="protein sequence ID" value="KAK8836863.1"/>
    <property type="molecule type" value="Genomic_DNA"/>
</dbReference>
<evidence type="ECO:0000256" key="1">
    <source>
        <dbReference type="ARBA" id="ARBA00004141"/>
    </source>
</evidence>
<accession>A0ABR2GSE6</accession>
<keyword evidence="5" id="KW-0067">ATP-binding</keyword>
<dbReference type="PANTHER" id="PTHR43394:SF27">
    <property type="entry name" value="ATP-DEPENDENT TRANSLOCASE ABCB1-LIKE"/>
    <property type="match status" value="1"/>
</dbReference>